<dbReference type="AlphaFoldDB" id="A0A426Z2P7"/>
<evidence type="ECO:0000313" key="1">
    <source>
        <dbReference type="EMBL" id="RRT58265.1"/>
    </source>
</evidence>
<protein>
    <submittedName>
        <fullName evidence="1">Uncharacterized protein</fullName>
    </submittedName>
</protein>
<evidence type="ECO:0000313" key="2">
    <source>
        <dbReference type="Proteomes" id="UP000287651"/>
    </source>
</evidence>
<sequence length="63" mass="7431">MQQLLSFKKCTRVIELEEIWQIVQLLQRNYGGKHWILPLSNTAQYHFSVVESQKQQLHVGLGH</sequence>
<proteinExistence type="predicted"/>
<dbReference type="Proteomes" id="UP000287651">
    <property type="component" value="Unassembled WGS sequence"/>
</dbReference>
<reference evidence="1 2" key="1">
    <citation type="journal article" date="2014" name="Agronomy (Basel)">
        <title>A Draft Genome Sequence for Ensete ventricosum, the Drought-Tolerant Tree Against Hunger.</title>
        <authorList>
            <person name="Harrison J."/>
            <person name="Moore K.A."/>
            <person name="Paszkiewicz K."/>
            <person name="Jones T."/>
            <person name="Grant M."/>
            <person name="Ambacheew D."/>
            <person name="Muzemil S."/>
            <person name="Studholme D.J."/>
        </authorList>
    </citation>
    <scope>NUCLEOTIDE SEQUENCE [LARGE SCALE GENOMIC DNA]</scope>
</reference>
<name>A0A426Z2P7_ENSVE</name>
<dbReference type="EMBL" id="AMZH03008771">
    <property type="protein sequence ID" value="RRT58265.1"/>
    <property type="molecule type" value="Genomic_DNA"/>
</dbReference>
<accession>A0A426Z2P7</accession>
<organism evidence="1 2">
    <name type="scientific">Ensete ventricosum</name>
    <name type="common">Abyssinian banana</name>
    <name type="synonym">Musa ensete</name>
    <dbReference type="NCBI Taxonomy" id="4639"/>
    <lineage>
        <taxon>Eukaryota</taxon>
        <taxon>Viridiplantae</taxon>
        <taxon>Streptophyta</taxon>
        <taxon>Embryophyta</taxon>
        <taxon>Tracheophyta</taxon>
        <taxon>Spermatophyta</taxon>
        <taxon>Magnoliopsida</taxon>
        <taxon>Liliopsida</taxon>
        <taxon>Zingiberales</taxon>
        <taxon>Musaceae</taxon>
        <taxon>Ensete</taxon>
    </lineage>
</organism>
<gene>
    <name evidence="1" type="ORF">B296_00015437</name>
</gene>
<comment type="caution">
    <text evidence="1">The sequence shown here is derived from an EMBL/GenBank/DDBJ whole genome shotgun (WGS) entry which is preliminary data.</text>
</comment>